<dbReference type="EMBL" id="JBBWWR010000001">
    <property type="protein sequence ID" value="KAK8971282.1"/>
    <property type="molecule type" value="Genomic_DNA"/>
</dbReference>
<evidence type="ECO:0000313" key="4">
    <source>
        <dbReference type="Proteomes" id="UP001412067"/>
    </source>
</evidence>
<dbReference type="Gene3D" id="1.20.120.1240">
    <property type="entry name" value="Dynamin, middle domain"/>
    <property type="match status" value="1"/>
</dbReference>
<comment type="caution">
    <text evidence="3">The sequence shown here is derived from an EMBL/GenBank/DDBJ whole genome shotgun (WGS) entry which is preliminary data.</text>
</comment>
<dbReference type="InterPro" id="IPR020850">
    <property type="entry name" value="GED_dom"/>
</dbReference>
<feature type="domain" description="GED" evidence="2">
    <location>
        <begin position="1"/>
        <end position="89"/>
    </location>
</feature>
<dbReference type="PROSITE" id="PS51388">
    <property type="entry name" value="GED"/>
    <property type="match status" value="1"/>
</dbReference>
<accession>A0ABR2N580</accession>
<keyword evidence="4" id="KW-1185">Reference proteome</keyword>
<dbReference type="Proteomes" id="UP001412067">
    <property type="component" value="Unassembled WGS sequence"/>
</dbReference>
<organism evidence="3 4">
    <name type="scientific">Platanthera guangdongensis</name>
    <dbReference type="NCBI Taxonomy" id="2320717"/>
    <lineage>
        <taxon>Eukaryota</taxon>
        <taxon>Viridiplantae</taxon>
        <taxon>Streptophyta</taxon>
        <taxon>Embryophyta</taxon>
        <taxon>Tracheophyta</taxon>
        <taxon>Spermatophyta</taxon>
        <taxon>Magnoliopsida</taxon>
        <taxon>Liliopsida</taxon>
        <taxon>Asparagales</taxon>
        <taxon>Orchidaceae</taxon>
        <taxon>Orchidoideae</taxon>
        <taxon>Orchideae</taxon>
        <taxon>Orchidinae</taxon>
        <taxon>Platanthera</taxon>
    </lineage>
</organism>
<evidence type="ECO:0000259" key="2">
    <source>
        <dbReference type="PROSITE" id="PS51388"/>
    </source>
</evidence>
<protein>
    <submittedName>
        <fullName evidence="3">Dynamin-related protein 4C</fullName>
    </submittedName>
</protein>
<dbReference type="InterPro" id="IPR003130">
    <property type="entry name" value="GED"/>
</dbReference>
<gene>
    <name evidence="3" type="primary">DRP4C</name>
    <name evidence="3" type="ORF">KSP40_PGU014131</name>
</gene>
<evidence type="ECO:0000256" key="1">
    <source>
        <dbReference type="SAM" id="SignalP"/>
    </source>
</evidence>
<proteinExistence type="predicted"/>
<name>A0ABR2N580_9ASPA</name>
<feature type="chain" id="PRO_5045673219" evidence="1">
    <location>
        <begin position="20"/>
        <end position="157"/>
    </location>
</feature>
<keyword evidence="1" id="KW-0732">Signal</keyword>
<dbReference type="Pfam" id="PF02212">
    <property type="entry name" value="GED"/>
    <property type="match status" value="1"/>
</dbReference>
<feature type="signal peptide" evidence="1">
    <location>
        <begin position="1"/>
        <end position="19"/>
    </location>
</feature>
<sequence length="157" mass="17902">MRLIAYWKCVVLRLVDVLALHVRYAVRKLVDNELESEILNEVVGGARNGIEKMLEESPSTAGKRERLRKSIQMLKESKEVNGIHLTFQPGQEATHCWHDSQLACGTPRWLMSSNKGPTSQAIFLPEPPVDNNSIIPSWKEGHICYNIFDHQLIKRSI</sequence>
<reference evidence="3 4" key="1">
    <citation type="journal article" date="2022" name="Nat. Plants">
        <title>Genomes of leafy and leafless Platanthera orchids illuminate the evolution of mycoheterotrophy.</title>
        <authorList>
            <person name="Li M.H."/>
            <person name="Liu K.W."/>
            <person name="Li Z."/>
            <person name="Lu H.C."/>
            <person name="Ye Q.L."/>
            <person name="Zhang D."/>
            <person name="Wang J.Y."/>
            <person name="Li Y.F."/>
            <person name="Zhong Z.M."/>
            <person name="Liu X."/>
            <person name="Yu X."/>
            <person name="Liu D.K."/>
            <person name="Tu X.D."/>
            <person name="Liu B."/>
            <person name="Hao Y."/>
            <person name="Liao X.Y."/>
            <person name="Jiang Y.T."/>
            <person name="Sun W.H."/>
            <person name="Chen J."/>
            <person name="Chen Y.Q."/>
            <person name="Ai Y."/>
            <person name="Zhai J.W."/>
            <person name="Wu S.S."/>
            <person name="Zhou Z."/>
            <person name="Hsiao Y.Y."/>
            <person name="Wu W.L."/>
            <person name="Chen Y.Y."/>
            <person name="Lin Y.F."/>
            <person name="Hsu J.L."/>
            <person name="Li C.Y."/>
            <person name="Wang Z.W."/>
            <person name="Zhao X."/>
            <person name="Zhong W.Y."/>
            <person name="Ma X.K."/>
            <person name="Ma L."/>
            <person name="Huang J."/>
            <person name="Chen G.Z."/>
            <person name="Huang M.Z."/>
            <person name="Huang L."/>
            <person name="Peng D.H."/>
            <person name="Luo Y.B."/>
            <person name="Zou S.Q."/>
            <person name="Chen S.P."/>
            <person name="Lan S."/>
            <person name="Tsai W.C."/>
            <person name="Van de Peer Y."/>
            <person name="Liu Z.J."/>
        </authorList>
    </citation>
    <scope>NUCLEOTIDE SEQUENCE [LARGE SCALE GENOMIC DNA]</scope>
    <source>
        <strain evidence="3">Lor288</strain>
    </source>
</reference>
<evidence type="ECO:0000313" key="3">
    <source>
        <dbReference type="EMBL" id="KAK8971282.1"/>
    </source>
</evidence>